<evidence type="ECO:0000256" key="3">
    <source>
        <dbReference type="ARBA" id="ARBA00022840"/>
    </source>
</evidence>
<dbReference type="FunFam" id="3.40.50.300:FF:000421">
    <property type="entry name" value="Branched-chain amino acid ABC transporter ATP-binding protein"/>
    <property type="match status" value="1"/>
</dbReference>
<dbReference type="InterPro" id="IPR003439">
    <property type="entry name" value="ABC_transporter-like_ATP-bd"/>
</dbReference>
<feature type="domain" description="ABC transporter" evidence="4">
    <location>
        <begin position="7"/>
        <end position="254"/>
    </location>
</feature>
<dbReference type="InterPro" id="IPR027417">
    <property type="entry name" value="P-loop_NTPase"/>
</dbReference>
<dbReference type="GO" id="GO:0005524">
    <property type="term" value="F:ATP binding"/>
    <property type="evidence" value="ECO:0007669"/>
    <property type="project" value="UniProtKB-KW"/>
</dbReference>
<dbReference type="Pfam" id="PF12399">
    <property type="entry name" value="BCA_ABC_TP_C"/>
    <property type="match status" value="1"/>
</dbReference>
<evidence type="ECO:0000259" key="4">
    <source>
        <dbReference type="PROSITE" id="PS50893"/>
    </source>
</evidence>
<dbReference type="RefSeq" id="WP_315574188.1">
    <property type="nucleotide sequence ID" value="NZ_JARFNM010000001.1"/>
</dbReference>
<accession>A0A133YAW2</accession>
<dbReference type="InterPro" id="IPR032823">
    <property type="entry name" value="BCA_ABC_TP_C"/>
</dbReference>
<dbReference type="STRING" id="1497955.HMPREF1872_00886"/>
<dbReference type="AlphaFoldDB" id="A0A133YAW2"/>
<dbReference type="Gene3D" id="3.40.50.300">
    <property type="entry name" value="P-loop containing nucleotide triphosphate hydrolases"/>
    <property type="match status" value="1"/>
</dbReference>
<keyword evidence="2" id="KW-0547">Nucleotide-binding</keyword>
<gene>
    <name evidence="5" type="ORF">HMPREF1872_00886</name>
</gene>
<evidence type="ECO:0000256" key="2">
    <source>
        <dbReference type="ARBA" id="ARBA00022741"/>
    </source>
</evidence>
<evidence type="ECO:0000313" key="5">
    <source>
        <dbReference type="EMBL" id="KXB40340.1"/>
    </source>
</evidence>
<dbReference type="Pfam" id="PF00005">
    <property type="entry name" value="ABC_tran"/>
    <property type="match status" value="1"/>
</dbReference>
<dbReference type="CDD" id="cd03219">
    <property type="entry name" value="ABC_Mj1267_LivG_branched"/>
    <property type="match status" value="1"/>
</dbReference>
<comment type="caution">
    <text evidence="5">The sequence shown here is derived from an EMBL/GenBank/DDBJ whole genome shotgun (WGS) entry which is preliminary data.</text>
</comment>
<evidence type="ECO:0000256" key="1">
    <source>
        <dbReference type="ARBA" id="ARBA00022448"/>
    </source>
</evidence>
<dbReference type="GO" id="GO:0016887">
    <property type="term" value="F:ATP hydrolysis activity"/>
    <property type="evidence" value="ECO:0007669"/>
    <property type="project" value="InterPro"/>
</dbReference>
<dbReference type="SMART" id="SM00382">
    <property type="entry name" value="AAA"/>
    <property type="match status" value="1"/>
</dbReference>
<dbReference type="InterPro" id="IPR051120">
    <property type="entry name" value="ABC_AA/LPS_Transport"/>
</dbReference>
<keyword evidence="3 5" id="KW-0067">ATP-binding</keyword>
<sequence length="258" mass="28892">MAGEYMLETKNISQVFGGIKALTDVSISVKPGEIFAIIGPNGAGKTTLFNAISGLAKASSGEVYFRGRKITRSKSFDIHKLGMARTFQNIRLFPQMTVKENIMVGDHDREKSGILSSAFRSKQYRVAERNCEKEAEKWMKFFNLYELRYQNPTSLPYGVQRKLEIARAMISNPHLLLLDEPAAGMNEVETLELRDDVRKLQKLGVTIILIEHDIRFVMSLSDHIAVLNHGCLLKIGTPEEVVNDTAVIDAYLGVEEGE</sequence>
<proteinExistence type="predicted"/>
<name>A0A133YAW2_9FIRM</name>
<dbReference type="GO" id="GO:0005886">
    <property type="term" value="C:plasma membrane"/>
    <property type="evidence" value="ECO:0007669"/>
    <property type="project" value="TreeGrafter"/>
</dbReference>
<evidence type="ECO:0000313" key="6">
    <source>
        <dbReference type="Proteomes" id="UP000070080"/>
    </source>
</evidence>
<dbReference type="SUPFAM" id="SSF52540">
    <property type="entry name" value="P-loop containing nucleoside triphosphate hydrolases"/>
    <property type="match status" value="1"/>
</dbReference>
<dbReference type="Proteomes" id="UP000070080">
    <property type="component" value="Unassembled WGS sequence"/>
</dbReference>
<organism evidence="5 6">
    <name type="scientific">Amygdalobacter nucleatus</name>
    <dbReference type="NCBI Taxonomy" id="3029274"/>
    <lineage>
        <taxon>Bacteria</taxon>
        <taxon>Bacillati</taxon>
        <taxon>Bacillota</taxon>
        <taxon>Clostridia</taxon>
        <taxon>Eubacteriales</taxon>
        <taxon>Oscillospiraceae</taxon>
        <taxon>Amygdalobacter</taxon>
    </lineage>
</organism>
<reference evidence="6" key="1">
    <citation type="submission" date="2016-01" db="EMBL/GenBank/DDBJ databases">
        <authorList>
            <person name="Mitreva M."/>
            <person name="Pepin K.H."/>
            <person name="Mihindukulasuriya K.A."/>
            <person name="Fulton R."/>
            <person name="Fronick C."/>
            <person name="O'Laughlin M."/>
            <person name="Miner T."/>
            <person name="Herter B."/>
            <person name="Rosa B.A."/>
            <person name="Cordes M."/>
            <person name="Tomlinson C."/>
            <person name="Wollam A."/>
            <person name="Palsikar V.B."/>
            <person name="Mardis E.R."/>
            <person name="Wilson R.K."/>
        </authorList>
    </citation>
    <scope>NUCLEOTIDE SEQUENCE [LARGE SCALE GENOMIC DNA]</scope>
    <source>
        <strain evidence="6">KA00274</strain>
    </source>
</reference>
<dbReference type="PANTHER" id="PTHR45772">
    <property type="entry name" value="CONSERVED COMPONENT OF ABC TRANSPORTER FOR NATURAL AMINO ACIDS-RELATED"/>
    <property type="match status" value="1"/>
</dbReference>
<dbReference type="EMBL" id="LSCV01000030">
    <property type="protein sequence ID" value="KXB40340.1"/>
    <property type="molecule type" value="Genomic_DNA"/>
</dbReference>
<keyword evidence="6" id="KW-1185">Reference proteome</keyword>
<protein>
    <submittedName>
        <fullName evidence="5">ABC transporter, ATP-binding protein</fullName>
    </submittedName>
</protein>
<dbReference type="InterPro" id="IPR003593">
    <property type="entry name" value="AAA+_ATPase"/>
</dbReference>
<dbReference type="PATRIC" id="fig|1497955.3.peg.857"/>
<dbReference type="PROSITE" id="PS50893">
    <property type="entry name" value="ABC_TRANSPORTER_2"/>
    <property type="match status" value="1"/>
</dbReference>
<keyword evidence="1" id="KW-0813">Transport</keyword>